<reference evidence="1 2" key="1">
    <citation type="submission" date="2017-06" db="EMBL/GenBank/DDBJ databases">
        <title>Genome sequencing of cyanobaciteial culture collection at National Institute for Environmental Studies (NIES).</title>
        <authorList>
            <person name="Hirose Y."/>
            <person name="Shimura Y."/>
            <person name="Fujisawa T."/>
            <person name="Nakamura Y."/>
            <person name="Kawachi M."/>
        </authorList>
    </citation>
    <scope>NUCLEOTIDE SEQUENCE [LARGE SCALE GENOMIC DNA]</scope>
    <source>
        <strain evidence="1 2">NIES-267</strain>
    </source>
</reference>
<dbReference type="EMBL" id="AP018227">
    <property type="protein sequence ID" value="BAY87400.1"/>
    <property type="molecule type" value="Genomic_DNA"/>
</dbReference>
<protein>
    <submittedName>
        <fullName evidence="1">Uncharacterized protein</fullName>
    </submittedName>
</protein>
<organism evidence="1 2">
    <name type="scientific">Calothrix parasitica NIES-267</name>
    <dbReference type="NCBI Taxonomy" id="1973488"/>
    <lineage>
        <taxon>Bacteria</taxon>
        <taxon>Bacillati</taxon>
        <taxon>Cyanobacteriota</taxon>
        <taxon>Cyanophyceae</taxon>
        <taxon>Nostocales</taxon>
        <taxon>Calotrichaceae</taxon>
        <taxon>Calothrix</taxon>
    </lineage>
</organism>
<dbReference type="Gene3D" id="1.10.287.700">
    <property type="entry name" value="Helix hairpin bin"/>
    <property type="match status" value="1"/>
</dbReference>
<evidence type="ECO:0000313" key="1">
    <source>
        <dbReference type="EMBL" id="BAY87400.1"/>
    </source>
</evidence>
<sequence length="127" mass="14121">MSFFKRTFKKAKKGVKKAVDKVEKVVDERTDEVKKAVDKSANKIEKVADKEVDKLEEGANLAGASQFCKFTKILIVIANGAKRNEAIAKSSYCDYYLPPGDASLTLHFITLVMTNYIFPHLGCSQLS</sequence>
<evidence type="ECO:0000313" key="2">
    <source>
        <dbReference type="Proteomes" id="UP000218418"/>
    </source>
</evidence>
<dbReference type="AlphaFoldDB" id="A0A1Z4M1Q7"/>
<gene>
    <name evidence="1" type="ORF">NIES267_69220</name>
</gene>
<keyword evidence="2" id="KW-1185">Reference proteome</keyword>
<name>A0A1Z4M1Q7_9CYAN</name>
<dbReference type="Proteomes" id="UP000218418">
    <property type="component" value="Chromosome"/>
</dbReference>
<proteinExistence type="predicted"/>
<accession>A0A1Z4M1Q7</accession>